<evidence type="ECO:0000313" key="3">
    <source>
        <dbReference type="Proteomes" id="UP001549320"/>
    </source>
</evidence>
<comment type="caution">
    <text evidence="2">The sequence shown here is derived from an EMBL/GenBank/DDBJ whole genome shotgun (WGS) entry which is preliminary data.</text>
</comment>
<dbReference type="SUPFAM" id="SSF54593">
    <property type="entry name" value="Glyoxalase/Bleomycin resistance protein/Dihydroxybiphenyl dioxygenase"/>
    <property type="match status" value="1"/>
</dbReference>
<keyword evidence="3" id="KW-1185">Reference proteome</keyword>
<dbReference type="GO" id="GO:0016829">
    <property type="term" value="F:lyase activity"/>
    <property type="evidence" value="ECO:0007669"/>
    <property type="project" value="UniProtKB-KW"/>
</dbReference>
<feature type="domain" description="VOC" evidence="1">
    <location>
        <begin position="7"/>
        <end position="116"/>
    </location>
</feature>
<dbReference type="EMBL" id="JBEPSH010000001">
    <property type="protein sequence ID" value="MET4575358.1"/>
    <property type="molecule type" value="Genomic_DNA"/>
</dbReference>
<dbReference type="InterPro" id="IPR037523">
    <property type="entry name" value="VOC_core"/>
</dbReference>
<organism evidence="2 3">
    <name type="scientific">Ottowia thiooxydans</name>
    <dbReference type="NCBI Taxonomy" id="219182"/>
    <lineage>
        <taxon>Bacteria</taxon>
        <taxon>Pseudomonadati</taxon>
        <taxon>Pseudomonadota</taxon>
        <taxon>Betaproteobacteria</taxon>
        <taxon>Burkholderiales</taxon>
        <taxon>Comamonadaceae</taxon>
        <taxon>Ottowia</taxon>
    </lineage>
</organism>
<name>A0ABV2Q3D5_9BURK</name>
<reference evidence="2 3" key="1">
    <citation type="submission" date="2024-06" db="EMBL/GenBank/DDBJ databases">
        <title>Sorghum-associated microbial communities from plants grown in Nebraska, USA.</title>
        <authorList>
            <person name="Schachtman D."/>
        </authorList>
    </citation>
    <scope>NUCLEOTIDE SEQUENCE [LARGE SCALE GENOMIC DNA]</scope>
    <source>
        <strain evidence="2 3">2709</strain>
    </source>
</reference>
<evidence type="ECO:0000313" key="2">
    <source>
        <dbReference type="EMBL" id="MET4575358.1"/>
    </source>
</evidence>
<protein>
    <submittedName>
        <fullName evidence="2">Enzyme related to lactoylglutathione lyase</fullName>
    </submittedName>
</protein>
<keyword evidence="2" id="KW-0456">Lyase</keyword>
<dbReference type="InterPro" id="IPR029068">
    <property type="entry name" value="Glyas_Bleomycin-R_OHBP_Dase"/>
</dbReference>
<evidence type="ECO:0000259" key="1">
    <source>
        <dbReference type="PROSITE" id="PS51819"/>
    </source>
</evidence>
<dbReference type="RefSeq" id="WP_354440748.1">
    <property type="nucleotide sequence ID" value="NZ_JBEPSH010000001.1"/>
</dbReference>
<gene>
    <name evidence="2" type="ORF">ABIE13_000455</name>
</gene>
<dbReference type="PROSITE" id="PS51819">
    <property type="entry name" value="VOC"/>
    <property type="match status" value="1"/>
</dbReference>
<dbReference type="InterPro" id="IPR041581">
    <property type="entry name" value="Glyoxalase_6"/>
</dbReference>
<dbReference type="Pfam" id="PF18029">
    <property type="entry name" value="Glyoxalase_6"/>
    <property type="match status" value="1"/>
</dbReference>
<dbReference type="Proteomes" id="UP001549320">
    <property type="component" value="Unassembled WGS sequence"/>
</dbReference>
<proteinExistence type="predicted"/>
<accession>A0ABV2Q3D5</accession>
<dbReference type="Gene3D" id="3.10.180.10">
    <property type="entry name" value="2,3-Dihydroxybiphenyl 1,2-Dioxygenase, domain 1"/>
    <property type="match status" value="1"/>
</dbReference>
<sequence>MSTTVQRIQNTYLAATDADALAHFYQSALQLKLKFRDGDHWIQFGAGGHNFAIAGPREAAVAQGAVVVFEVNDLAPVCQRFEELGGRVECIRDMGSHGKVATLVDIAGNTIQCFQSASQNAGVEQKQETT</sequence>